<dbReference type="EC" id="2.5.1.47" evidence="3"/>
<dbReference type="CDD" id="cd01561">
    <property type="entry name" value="CBS_like"/>
    <property type="match status" value="1"/>
</dbReference>
<evidence type="ECO:0000256" key="8">
    <source>
        <dbReference type="ARBA" id="ARBA00047931"/>
    </source>
</evidence>
<evidence type="ECO:0000256" key="7">
    <source>
        <dbReference type="ARBA" id="ARBA00023192"/>
    </source>
</evidence>
<keyword evidence="11" id="KW-1185">Reference proteome</keyword>
<reference evidence="10 11" key="1">
    <citation type="submission" date="2021-05" db="EMBL/GenBank/DDBJ databases">
        <title>A Polyphasic approach of four new species of the genus Ohtaekwangia: Ohtaekwangia histidinii sp. nov., Ohtaekwangia cretensis sp. nov., Ohtaekwangia indiensis sp. nov., Ohtaekwangia reichenbachii sp. nov. from diverse environment.</title>
        <authorList>
            <person name="Octaviana S."/>
        </authorList>
    </citation>
    <scope>NUCLEOTIDE SEQUENCE [LARGE SCALE GENOMIC DNA]</scope>
    <source>
        <strain evidence="10 11">PWU4</strain>
    </source>
</reference>
<comment type="caution">
    <text evidence="10">The sequence shown here is derived from an EMBL/GenBank/DDBJ whole genome shotgun (WGS) entry which is preliminary data.</text>
</comment>
<dbReference type="Pfam" id="PF00291">
    <property type="entry name" value="PALP"/>
    <property type="match status" value="1"/>
</dbReference>
<keyword evidence="6" id="KW-0663">Pyridoxal phosphate</keyword>
<dbReference type="InterPro" id="IPR036052">
    <property type="entry name" value="TrpB-like_PALP_sf"/>
</dbReference>
<evidence type="ECO:0000256" key="1">
    <source>
        <dbReference type="ARBA" id="ARBA00001933"/>
    </source>
</evidence>
<evidence type="ECO:0000256" key="3">
    <source>
        <dbReference type="ARBA" id="ARBA00012681"/>
    </source>
</evidence>
<dbReference type="PANTHER" id="PTHR10314">
    <property type="entry name" value="CYSTATHIONINE BETA-SYNTHASE"/>
    <property type="match status" value="1"/>
</dbReference>
<sequence length="353" mass="37717">MIVPMSGAGSIAGEKFSSLWHLVGNTPMVEVIYTYRGSKRSIFAKCEYHNFTGSIKDRMALYILEHAYLEEKIRPGDPIVETTTGNAGISLAAIGRRLGHPVTVIIPDSLTRERTDIIKSLGAEVISVDLGHGFQRSIRLAEEMAAEDPNVFLPHQFSNALNAEAHEQTTATEIWGQLAVRGLRPDAFVAGVGTGGTVMGVGRFLKMKDRSIMVHPLEPVESPALSTGSKTGTHRICGISDEFVPGIVKLGNLDSIVQVHDGDAIRAAQMLAAQLGLDVGISSGANFIGAVKVQNMLGAHACVTTVFPDSNKKYLSTDLVKEEPARNGYLSAEIALAECKPVSGARTANVSIL</sequence>
<organism evidence="10 11">
    <name type="scientific">Chryseosolibacter histidini</name>
    <dbReference type="NCBI Taxonomy" id="2782349"/>
    <lineage>
        <taxon>Bacteria</taxon>
        <taxon>Pseudomonadati</taxon>
        <taxon>Bacteroidota</taxon>
        <taxon>Cytophagia</taxon>
        <taxon>Cytophagales</taxon>
        <taxon>Chryseotaleaceae</taxon>
        <taxon>Chryseosolibacter</taxon>
    </lineage>
</organism>
<dbReference type="Gene3D" id="3.40.50.1100">
    <property type="match status" value="2"/>
</dbReference>
<evidence type="ECO:0000256" key="5">
    <source>
        <dbReference type="ARBA" id="ARBA00022679"/>
    </source>
</evidence>
<evidence type="ECO:0000256" key="6">
    <source>
        <dbReference type="ARBA" id="ARBA00022898"/>
    </source>
</evidence>
<dbReference type="FunFam" id="3.40.50.1100:FF:000006">
    <property type="entry name" value="Cysteine synthase"/>
    <property type="match status" value="1"/>
</dbReference>
<dbReference type="GO" id="GO:0006535">
    <property type="term" value="P:cysteine biosynthetic process from serine"/>
    <property type="evidence" value="ECO:0007669"/>
    <property type="project" value="InterPro"/>
</dbReference>
<dbReference type="AlphaFoldDB" id="A0AAP2GPX6"/>
<evidence type="ECO:0000256" key="4">
    <source>
        <dbReference type="ARBA" id="ARBA00022605"/>
    </source>
</evidence>
<dbReference type="GO" id="GO:0004124">
    <property type="term" value="F:cysteine synthase activity"/>
    <property type="evidence" value="ECO:0007669"/>
    <property type="project" value="UniProtKB-EC"/>
</dbReference>
<evidence type="ECO:0000259" key="9">
    <source>
        <dbReference type="Pfam" id="PF00291"/>
    </source>
</evidence>
<keyword evidence="7" id="KW-0198">Cysteine biosynthesis</keyword>
<dbReference type="Proteomes" id="UP001319200">
    <property type="component" value="Unassembled WGS sequence"/>
</dbReference>
<evidence type="ECO:0000313" key="10">
    <source>
        <dbReference type="EMBL" id="MBT1697927.1"/>
    </source>
</evidence>
<dbReference type="RefSeq" id="WP_254163800.1">
    <property type="nucleotide sequence ID" value="NZ_JAHESF010000012.1"/>
</dbReference>
<name>A0AAP2GPX6_9BACT</name>
<gene>
    <name evidence="10" type="ORF">KK083_13625</name>
</gene>
<keyword evidence="5" id="KW-0808">Transferase</keyword>
<keyword evidence="4" id="KW-0028">Amino-acid biosynthesis</keyword>
<dbReference type="InterPro" id="IPR001926">
    <property type="entry name" value="TrpB-like_PALP"/>
</dbReference>
<dbReference type="InterPro" id="IPR050214">
    <property type="entry name" value="Cys_Synth/Cystath_Beta-Synth"/>
</dbReference>
<dbReference type="EMBL" id="JAHESF010000012">
    <property type="protein sequence ID" value="MBT1697927.1"/>
    <property type="molecule type" value="Genomic_DNA"/>
</dbReference>
<dbReference type="PROSITE" id="PS00901">
    <property type="entry name" value="CYS_SYNTHASE"/>
    <property type="match status" value="1"/>
</dbReference>
<feature type="domain" description="Tryptophan synthase beta chain-like PALP" evidence="9">
    <location>
        <begin position="21"/>
        <end position="307"/>
    </location>
</feature>
<dbReference type="InterPro" id="IPR001216">
    <property type="entry name" value="P-phosphate_BS"/>
</dbReference>
<protein>
    <recommendedName>
        <fullName evidence="3">cysteine synthase</fullName>
        <ecNumber evidence="3">2.5.1.47</ecNumber>
    </recommendedName>
</protein>
<evidence type="ECO:0000256" key="2">
    <source>
        <dbReference type="ARBA" id="ARBA00007103"/>
    </source>
</evidence>
<accession>A0AAP2GPX6</accession>
<comment type="cofactor">
    <cofactor evidence="1">
        <name>pyridoxal 5'-phosphate</name>
        <dbReference type="ChEBI" id="CHEBI:597326"/>
    </cofactor>
</comment>
<comment type="similarity">
    <text evidence="2">Belongs to the cysteine synthase/cystathionine beta-synthase family.</text>
</comment>
<evidence type="ECO:0000313" key="11">
    <source>
        <dbReference type="Proteomes" id="UP001319200"/>
    </source>
</evidence>
<comment type="catalytic activity">
    <reaction evidence="8">
        <text>O-acetyl-L-serine + hydrogen sulfide = L-cysteine + acetate</text>
        <dbReference type="Rhea" id="RHEA:14829"/>
        <dbReference type="ChEBI" id="CHEBI:29919"/>
        <dbReference type="ChEBI" id="CHEBI:30089"/>
        <dbReference type="ChEBI" id="CHEBI:35235"/>
        <dbReference type="ChEBI" id="CHEBI:58340"/>
        <dbReference type="EC" id="2.5.1.47"/>
    </reaction>
</comment>
<proteinExistence type="inferred from homology"/>
<dbReference type="SUPFAM" id="SSF53686">
    <property type="entry name" value="Tryptophan synthase beta subunit-like PLP-dependent enzymes"/>
    <property type="match status" value="1"/>
</dbReference>